<dbReference type="PANTHER" id="PTHR24320:SF236">
    <property type="entry name" value="SHORT-CHAIN DEHYDROGENASE-RELATED"/>
    <property type="match status" value="1"/>
</dbReference>
<evidence type="ECO:0000256" key="3">
    <source>
        <dbReference type="ARBA" id="ARBA00023002"/>
    </source>
</evidence>
<keyword evidence="5" id="KW-1185">Reference proteome</keyword>
<protein>
    <recommendedName>
        <fullName evidence="6">NAD(P)-binding protein</fullName>
    </recommendedName>
</protein>
<gene>
    <name evidence="4" type="ORF">AMS68_006402</name>
</gene>
<evidence type="ECO:0008006" key="6">
    <source>
        <dbReference type="Google" id="ProtNLM"/>
    </source>
</evidence>
<sequence length="323" mass="35055">MSILHHLGQCFWLPQPHFTEEQLAKLDISSQVSIVTGGYAGVGKELVKILYQAGSSVYIAGRSKAKYDTALEEIKKQHPNATGRIEFLELDLANLPSIRASADTFLAKEQRLDVLTNNAGVMAPPVGSKTAQDYELQIGTNVLGPWLFTHYLTPILKQTAASSPTGSVRVTWAASLATAAAPRGGVTFQDDGTPKIFGNPGADYAQSKAANALLAKEFSTRFADSGIVSNAWNPGNLKSELQRHQSGIEKWITAALIYDTKLGAYTELFAGWAPEAGLPENAGKYIIPWGRLGTLRSDIAKGEKAAQLWDWCERESKKHLSKL</sequence>
<proteinExistence type="inferred from homology"/>
<dbReference type="SUPFAM" id="SSF51735">
    <property type="entry name" value="NAD(P)-binding Rossmann-fold domains"/>
    <property type="match status" value="1"/>
</dbReference>
<evidence type="ECO:0000313" key="4">
    <source>
        <dbReference type="EMBL" id="QIX00885.1"/>
    </source>
</evidence>
<dbReference type="Gene3D" id="3.40.50.720">
    <property type="entry name" value="NAD(P)-binding Rossmann-like Domain"/>
    <property type="match status" value="1"/>
</dbReference>
<dbReference type="InterPro" id="IPR036291">
    <property type="entry name" value="NAD(P)-bd_dom_sf"/>
</dbReference>
<dbReference type="AlphaFoldDB" id="A0A6H0Y1T8"/>
<keyword evidence="2" id="KW-0521">NADP</keyword>
<dbReference type="PRINTS" id="PR00081">
    <property type="entry name" value="GDHRDH"/>
</dbReference>
<dbReference type="PANTHER" id="PTHR24320">
    <property type="entry name" value="RETINOL DEHYDROGENASE"/>
    <property type="match status" value="1"/>
</dbReference>
<evidence type="ECO:0000256" key="2">
    <source>
        <dbReference type="ARBA" id="ARBA00022857"/>
    </source>
</evidence>
<comment type="similarity">
    <text evidence="1">Belongs to the short-chain dehydrogenases/reductases (SDR) family.</text>
</comment>
<keyword evidence="3" id="KW-0560">Oxidoreductase</keyword>
<dbReference type="InterPro" id="IPR002347">
    <property type="entry name" value="SDR_fam"/>
</dbReference>
<dbReference type="EMBL" id="CP051142">
    <property type="protein sequence ID" value="QIX00885.1"/>
    <property type="molecule type" value="Genomic_DNA"/>
</dbReference>
<dbReference type="GO" id="GO:0016491">
    <property type="term" value="F:oxidoreductase activity"/>
    <property type="evidence" value="ECO:0007669"/>
    <property type="project" value="UniProtKB-KW"/>
</dbReference>
<name>A0A6H0Y1T8_9PEZI</name>
<organism evidence="4 5">
    <name type="scientific">Peltaster fructicola</name>
    <dbReference type="NCBI Taxonomy" id="286661"/>
    <lineage>
        <taxon>Eukaryota</taxon>
        <taxon>Fungi</taxon>
        <taxon>Dikarya</taxon>
        <taxon>Ascomycota</taxon>
        <taxon>Pezizomycotina</taxon>
        <taxon>Dothideomycetes</taxon>
        <taxon>Dothideomycetes incertae sedis</taxon>
        <taxon>Peltaster</taxon>
    </lineage>
</organism>
<dbReference type="OrthoDB" id="191139at2759"/>
<dbReference type="Pfam" id="PF00106">
    <property type="entry name" value="adh_short"/>
    <property type="match status" value="1"/>
</dbReference>
<reference evidence="4 5" key="1">
    <citation type="journal article" date="2016" name="Sci. Rep.">
        <title>Peltaster fructicola genome reveals evolution from an invasive phytopathogen to an ectophytic parasite.</title>
        <authorList>
            <person name="Xu C."/>
            <person name="Chen H."/>
            <person name="Gleason M.L."/>
            <person name="Xu J.R."/>
            <person name="Liu H."/>
            <person name="Zhang R."/>
            <person name="Sun G."/>
        </authorList>
    </citation>
    <scope>NUCLEOTIDE SEQUENCE [LARGE SCALE GENOMIC DNA]</scope>
    <source>
        <strain evidence="4 5">LNHT1506</strain>
    </source>
</reference>
<evidence type="ECO:0000256" key="1">
    <source>
        <dbReference type="ARBA" id="ARBA00006484"/>
    </source>
</evidence>
<dbReference type="Proteomes" id="UP000503462">
    <property type="component" value="Chromosome 4"/>
</dbReference>
<evidence type="ECO:0000313" key="5">
    <source>
        <dbReference type="Proteomes" id="UP000503462"/>
    </source>
</evidence>
<accession>A0A6H0Y1T8</accession>